<dbReference type="GO" id="GO:0005886">
    <property type="term" value="C:plasma membrane"/>
    <property type="evidence" value="ECO:0007669"/>
    <property type="project" value="UniProtKB-SubCell"/>
</dbReference>
<dbReference type="Pfam" id="PF00702">
    <property type="entry name" value="Hydrolase"/>
    <property type="match status" value="1"/>
</dbReference>
<dbReference type="FunFam" id="3.30.70.100:FF:000001">
    <property type="entry name" value="ATPase copper transporting beta"/>
    <property type="match status" value="1"/>
</dbReference>
<keyword evidence="7 15" id="KW-0479">Metal-binding</keyword>
<accession>A0A3C1KL60</accession>
<dbReference type="PANTHER" id="PTHR43520:SF5">
    <property type="entry name" value="CATION-TRANSPORTING P-TYPE ATPASE-RELATED"/>
    <property type="match status" value="1"/>
</dbReference>
<evidence type="ECO:0000256" key="4">
    <source>
        <dbReference type="ARBA" id="ARBA00022475"/>
    </source>
</evidence>
<dbReference type="GO" id="GO:0055070">
    <property type="term" value="P:copper ion homeostasis"/>
    <property type="evidence" value="ECO:0007669"/>
    <property type="project" value="TreeGrafter"/>
</dbReference>
<comment type="similarity">
    <text evidence="2 15">Belongs to the cation transport ATPase (P-type) (TC 3.A.3) family. Type IB subfamily.</text>
</comment>
<dbReference type="CDD" id="cd00371">
    <property type="entry name" value="HMA"/>
    <property type="match status" value="1"/>
</dbReference>
<dbReference type="Pfam" id="PF00403">
    <property type="entry name" value="HMA"/>
    <property type="match status" value="1"/>
</dbReference>
<dbReference type="PROSITE" id="PS00154">
    <property type="entry name" value="ATPASE_E1_E2"/>
    <property type="match status" value="1"/>
</dbReference>
<dbReference type="InterPro" id="IPR023298">
    <property type="entry name" value="ATPase_P-typ_TM_dom_sf"/>
</dbReference>
<dbReference type="GO" id="GO:0005507">
    <property type="term" value="F:copper ion binding"/>
    <property type="evidence" value="ECO:0007669"/>
    <property type="project" value="TreeGrafter"/>
</dbReference>
<evidence type="ECO:0000256" key="5">
    <source>
        <dbReference type="ARBA" id="ARBA00022553"/>
    </source>
</evidence>
<dbReference type="InterPro" id="IPR001757">
    <property type="entry name" value="P_typ_ATPase"/>
</dbReference>
<keyword evidence="11" id="KW-1278">Translocase</keyword>
<dbReference type="NCBIfam" id="TIGR01511">
    <property type="entry name" value="ATPase-IB1_Cu"/>
    <property type="match status" value="1"/>
</dbReference>
<evidence type="ECO:0000256" key="11">
    <source>
        <dbReference type="ARBA" id="ARBA00022967"/>
    </source>
</evidence>
<protein>
    <submittedName>
        <fullName evidence="17">Cadmium-translocating P-type ATPase</fullName>
    </submittedName>
</protein>
<dbReference type="NCBIfam" id="TIGR01525">
    <property type="entry name" value="ATPase-IB_hvy"/>
    <property type="match status" value="1"/>
</dbReference>
<dbReference type="InterPro" id="IPR018303">
    <property type="entry name" value="ATPase_P-typ_P_site"/>
</dbReference>
<keyword evidence="9 15" id="KW-0067">ATP-binding</keyword>
<feature type="transmembrane region" description="Helical" evidence="15">
    <location>
        <begin position="183"/>
        <end position="203"/>
    </location>
</feature>
<keyword evidence="8 15" id="KW-0547">Nucleotide-binding</keyword>
<dbReference type="InterPro" id="IPR006121">
    <property type="entry name" value="HMA_dom"/>
</dbReference>
<dbReference type="STRING" id="1121937.GCA_000423125_00357"/>
<evidence type="ECO:0000256" key="7">
    <source>
        <dbReference type="ARBA" id="ARBA00022723"/>
    </source>
</evidence>
<keyword evidence="5" id="KW-0597">Phosphoprotein</keyword>
<feature type="transmembrane region" description="Helical" evidence="15">
    <location>
        <begin position="276"/>
        <end position="294"/>
    </location>
</feature>
<dbReference type="GO" id="GO:0005524">
    <property type="term" value="F:ATP binding"/>
    <property type="evidence" value="ECO:0007669"/>
    <property type="project" value="UniProtKB-UniRule"/>
</dbReference>
<feature type="transmembrane region" description="Helical" evidence="15">
    <location>
        <begin position="781"/>
        <end position="798"/>
    </location>
</feature>
<feature type="domain" description="HMA" evidence="16">
    <location>
        <begin position="95"/>
        <end position="161"/>
    </location>
</feature>
<dbReference type="Gene3D" id="2.70.150.10">
    <property type="entry name" value="Calcium-transporting ATPase, cytoplasmic transduction domain A"/>
    <property type="match status" value="1"/>
</dbReference>
<evidence type="ECO:0000313" key="17">
    <source>
        <dbReference type="EMBL" id="HAN27460.1"/>
    </source>
</evidence>
<dbReference type="InterPro" id="IPR023214">
    <property type="entry name" value="HAD_sf"/>
</dbReference>
<dbReference type="NCBIfam" id="TIGR01494">
    <property type="entry name" value="ATPase_P-type"/>
    <property type="match status" value="1"/>
</dbReference>
<dbReference type="GO" id="GO:0016887">
    <property type="term" value="F:ATP hydrolysis activity"/>
    <property type="evidence" value="ECO:0007669"/>
    <property type="project" value="InterPro"/>
</dbReference>
<evidence type="ECO:0000256" key="6">
    <source>
        <dbReference type="ARBA" id="ARBA00022692"/>
    </source>
</evidence>
<keyword evidence="10" id="KW-0460">Magnesium</keyword>
<feature type="transmembrane region" description="Helical" evidence="15">
    <location>
        <begin position="215"/>
        <end position="236"/>
    </location>
</feature>
<dbReference type="SUPFAM" id="SSF56784">
    <property type="entry name" value="HAD-like"/>
    <property type="match status" value="1"/>
</dbReference>
<feature type="transmembrane region" description="Helical" evidence="15">
    <location>
        <begin position="248"/>
        <end position="270"/>
    </location>
</feature>
<dbReference type="AlphaFoldDB" id="A0A3C1KL60"/>
<keyword evidence="4 15" id="KW-1003">Cell membrane</keyword>
<dbReference type="PANTHER" id="PTHR43520">
    <property type="entry name" value="ATP7, ISOFORM B"/>
    <property type="match status" value="1"/>
</dbReference>
<evidence type="ECO:0000256" key="14">
    <source>
        <dbReference type="ARBA" id="ARBA00023136"/>
    </source>
</evidence>
<dbReference type="Proteomes" id="UP000259273">
    <property type="component" value="Unassembled WGS sequence"/>
</dbReference>
<dbReference type="InterPro" id="IPR027256">
    <property type="entry name" value="P-typ_ATPase_IB"/>
</dbReference>
<dbReference type="InterPro" id="IPR023299">
    <property type="entry name" value="ATPase_P-typ_cyto_dom_N"/>
</dbReference>
<dbReference type="Gene3D" id="3.40.1110.10">
    <property type="entry name" value="Calcium-transporting ATPase, cytoplasmic domain N"/>
    <property type="match status" value="1"/>
</dbReference>
<sequence>MTGVQPCFHCGEPVPPGSHFAVDIDGISQPMCCPGCRAVASLIADSGMGSFYRQRTAYSEKPANDTPLATPDEYLLYDDPTLRAQYCRRESAASEHASLLLGGVTCAACTWLIEQTLLRETGVQDAQVNLQQQRLSVRYDPQQLQPSRVFALLESLGYSARPFQASAQREQLEQEYRTDLRRVAVAGIGMMQVGMFGIALHAGDLQGIATEHQTLLRTVSLLVASFVVGYSAKPFFVTAWRHLRQGALVMDLPVALAIGLAFIASVWATVTGSGEVYFDSVVMFTFFLLLGRFFEKRVRRRHAIACRDAESHLPLAVLVQQPDGHWRRQSRRQVQPGDTVRVRAGEVIAVDGTVATGSSAVREDTFNGEHVPRAVAPGDAVFAGTLNLEGSIDLYVDQLYENSRLAALQNSVDRAQRAKPALARMADRLSAWFVGAILVITALTGLVWSQIAPDQVLWICLAVLVVSCPCALALATPAALTAAASALRAQGVIVHGENAIEALAHAQRVVFDKTGTLTQGKLRLETVSACGEVNDAFLTELATALQQHSNHPIAHAFTGTAITGISEPRYITGAGIEASWNGQRYRMGSERFCRELAPTLPSAPNNELYWVALCSSDQPLAWFGLSDPLRPEAAEVVAAARSAGMSLALLTGDSSSAGARLGRELGFDFVGTGLSPEDKMQQVRAWQEAGEVVMAVGDGLNDAPLLGLANASFAVASATDLARAQADFVVDDDNLNAVIRSLAKARQCVGIIRQNFVWALSYNGLGIPLAALGYIPPWAAALGMSFSSLIVVMNSLRLNRAQR</sequence>
<keyword evidence="6 15" id="KW-0812">Transmembrane</keyword>
<dbReference type="Pfam" id="PF12156">
    <property type="entry name" value="ATPase-cat_bd"/>
    <property type="match status" value="1"/>
</dbReference>
<dbReference type="NCBIfam" id="TIGR01512">
    <property type="entry name" value="ATPase-IB2_Cd"/>
    <property type="match status" value="1"/>
</dbReference>
<name>A0A3C1KL60_9GAMM</name>
<dbReference type="SUPFAM" id="SSF81665">
    <property type="entry name" value="Calcium ATPase, transmembrane domain M"/>
    <property type="match status" value="1"/>
</dbReference>
<comment type="subcellular location">
    <subcellularLocation>
        <location evidence="1">Cell membrane</location>
        <topology evidence="1">Multi-pass membrane protein</topology>
    </subcellularLocation>
</comment>
<dbReference type="PRINTS" id="PR00119">
    <property type="entry name" value="CATATPASE"/>
</dbReference>
<dbReference type="Gene3D" id="3.40.50.1000">
    <property type="entry name" value="HAD superfamily/HAD-like"/>
    <property type="match status" value="1"/>
</dbReference>
<keyword evidence="3" id="KW-0813">Transport</keyword>
<dbReference type="InterPro" id="IPR008250">
    <property type="entry name" value="ATPase_P-typ_transduc_dom_A_sf"/>
</dbReference>
<evidence type="ECO:0000256" key="12">
    <source>
        <dbReference type="ARBA" id="ARBA00022989"/>
    </source>
</evidence>
<comment type="caution">
    <text evidence="17">The sequence shown here is derived from an EMBL/GenBank/DDBJ whole genome shotgun (WGS) entry which is preliminary data.</text>
</comment>
<dbReference type="GO" id="GO:0043682">
    <property type="term" value="F:P-type divalent copper transporter activity"/>
    <property type="evidence" value="ECO:0007669"/>
    <property type="project" value="TreeGrafter"/>
</dbReference>
<dbReference type="PROSITE" id="PS01047">
    <property type="entry name" value="HMA_1"/>
    <property type="match status" value="1"/>
</dbReference>
<evidence type="ECO:0000256" key="15">
    <source>
        <dbReference type="RuleBase" id="RU362081"/>
    </source>
</evidence>
<evidence type="ECO:0000256" key="13">
    <source>
        <dbReference type="ARBA" id="ARBA00023065"/>
    </source>
</evidence>
<evidence type="ECO:0000313" key="18">
    <source>
        <dbReference type="Proteomes" id="UP000259273"/>
    </source>
</evidence>
<keyword evidence="14 15" id="KW-0472">Membrane</keyword>
<evidence type="ECO:0000256" key="2">
    <source>
        <dbReference type="ARBA" id="ARBA00006024"/>
    </source>
</evidence>
<organism evidence="17 18">
    <name type="scientific">Haliea salexigens</name>
    <dbReference type="NCBI Taxonomy" id="287487"/>
    <lineage>
        <taxon>Bacteria</taxon>
        <taxon>Pseudomonadati</taxon>
        <taxon>Pseudomonadota</taxon>
        <taxon>Gammaproteobacteria</taxon>
        <taxon>Cellvibrionales</taxon>
        <taxon>Halieaceae</taxon>
        <taxon>Haliea</taxon>
    </lineage>
</organism>
<dbReference type="InterPro" id="IPR036412">
    <property type="entry name" value="HAD-like_sf"/>
</dbReference>
<dbReference type="SUPFAM" id="SSF81653">
    <property type="entry name" value="Calcium ATPase, transduction domain A"/>
    <property type="match status" value="1"/>
</dbReference>
<dbReference type="InterPro" id="IPR021993">
    <property type="entry name" value="ATPase-cat-bd"/>
</dbReference>
<evidence type="ECO:0000256" key="10">
    <source>
        <dbReference type="ARBA" id="ARBA00022842"/>
    </source>
</evidence>
<proteinExistence type="inferred from homology"/>
<keyword evidence="12 15" id="KW-1133">Transmembrane helix</keyword>
<dbReference type="Gene3D" id="3.30.70.100">
    <property type="match status" value="1"/>
</dbReference>
<evidence type="ECO:0000256" key="9">
    <source>
        <dbReference type="ARBA" id="ARBA00022840"/>
    </source>
</evidence>
<dbReference type="InterPro" id="IPR059000">
    <property type="entry name" value="ATPase_P-type_domA"/>
</dbReference>
<reference evidence="17 18" key="1">
    <citation type="journal article" date="2018" name="Nat. Biotechnol.">
        <title>A standardized bacterial taxonomy based on genome phylogeny substantially revises the tree of life.</title>
        <authorList>
            <person name="Parks D.H."/>
            <person name="Chuvochina M."/>
            <person name="Waite D.W."/>
            <person name="Rinke C."/>
            <person name="Skarshewski A."/>
            <person name="Chaumeil P.A."/>
            <person name="Hugenholtz P."/>
        </authorList>
    </citation>
    <scope>NUCLEOTIDE SEQUENCE [LARGE SCALE GENOMIC DNA]</scope>
    <source>
        <strain evidence="17">UBA9158</strain>
    </source>
</reference>
<gene>
    <name evidence="17" type="primary">cadA</name>
    <name evidence="17" type="ORF">DCP75_07030</name>
</gene>
<dbReference type="InterPro" id="IPR036163">
    <property type="entry name" value="HMA_dom_sf"/>
</dbReference>
<feature type="transmembrane region" description="Helical" evidence="15">
    <location>
        <begin position="429"/>
        <end position="450"/>
    </location>
</feature>
<feature type="transmembrane region" description="Helical" evidence="15">
    <location>
        <begin position="456"/>
        <end position="480"/>
    </location>
</feature>
<keyword evidence="13" id="KW-0406">Ion transport</keyword>
<dbReference type="EMBL" id="DMND01000099">
    <property type="protein sequence ID" value="HAN27460.1"/>
    <property type="molecule type" value="Genomic_DNA"/>
</dbReference>
<feature type="transmembrane region" description="Helical" evidence="15">
    <location>
        <begin position="756"/>
        <end position="775"/>
    </location>
</feature>
<dbReference type="Pfam" id="PF00122">
    <property type="entry name" value="E1-E2_ATPase"/>
    <property type="match status" value="1"/>
</dbReference>
<evidence type="ECO:0000256" key="8">
    <source>
        <dbReference type="ARBA" id="ARBA00022741"/>
    </source>
</evidence>
<evidence type="ECO:0000256" key="1">
    <source>
        <dbReference type="ARBA" id="ARBA00004651"/>
    </source>
</evidence>
<evidence type="ECO:0000256" key="3">
    <source>
        <dbReference type="ARBA" id="ARBA00022448"/>
    </source>
</evidence>
<dbReference type="InterPro" id="IPR017969">
    <property type="entry name" value="Heavy-metal-associated_CS"/>
</dbReference>
<dbReference type="SUPFAM" id="SSF55008">
    <property type="entry name" value="HMA, heavy metal-associated domain"/>
    <property type="match status" value="1"/>
</dbReference>
<dbReference type="PROSITE" id="PS50846">
    <property type="entry name" value="HMA_2"/>
    <property type="match status" value="1"/>
</dbReference>
<evidence type="ECO:0000259" key="16">
    <source>
        <dbReference type="PROSITE" id="PS50846"/>
    </source>
</evidence>